<protein>
    <recommendedName>
        <fullName evidence="2">CCHC-type domain-containing protein</fullName>
    </recommendedName>
</protein>
<dbReference type="Gene3D" id="3.30.420.10">
    <property type="entry name" value="Ribonuclease H-like superfamily/Ribonuclease H"/>
    <property type="match status" value="1"/>
</dbReference>
<dbReference type="PANTHER" id="PTHR47481:SF36">
    <property type="entry name" value="CCHC-TYPE DOMAIN-CONTAINING PROTEIN"/>
    <property type="match status" value="1"/>
</dbReference>
<dbReference type="AlphaFoldDB" id="A0A068V2Y2"/>
<name>A0A068V2Y2_COFCA</name>
<reference evidence="4" key="1">
    <citation type="journal article" date="2014" name="Science">
        <title>The coffee genome provides insight into the convergent evolution of caffeine biosynthesis.</title>
        <authorList>
            <person name="Denoeud F."/>
            <person name="Carretero-Paulet L."/>
            <person name="Dereeper A."/>
            <person name="Droc G."/>
            <person name="Guyot R."/>
            <person name="Pietrella M."/>
            <person name="Zheng C."/>
            <person name="Alberti A."/>
            <person name="Anthony F."/>
            <person name="Aprea G."/>
            <person name="Aury J.M."/>
            <person name="Bento P."/>
            <person name="Bernard M."/>
            <person name="Bocs S."/>
            <person name="Campa C."/>
            <person name="Cenci A."/>
            <person name="Combes M.C."/>
            <person name="Crouzillat D."/>
            <person name="Da Silva C."/>
            <person name="Daddiego L."/>
            <person name="De Bellis F."/>
            <person name="Dussert S."/>
            <person name="Garsmeur O."/>
            <person name="Gayraud T."/>
            <person name="Guignon V."/>
            <person name="Jahn K."/>
            <person name="Jamilloux V."/>
            <person name="Joet T."/>
            <person name="Labadie K."/>
            <person name="Lan T."/>
            <person name="Leclercq J."/>
            <person name="Lepelley M."/>
            <person name="Leroy T."/>
            <person name="Li L.T."/>
            <person name="Librado P."/>
            <person name="Lopez L."/>
            <person name="Munoz A."/>
            <person name="Noel B."/>
            <person name="Pallavicini A."/>
            <person name="Perrotta G."/>
            <person name="Poncet V."/>
            <person name="Pot D."/>
            <person name="Priyono X."/>
            <person name="Rigoreau M."/>
            <person name="Rouard M."/>
            <person name="Rozas J."/>
            <person name="Tranchant-Dubreuil C."/>
            <person name="VanBuren R."/>
            <person name="Zhang Q."/>
            <person name="Andrade A.C."/>
            <person name="Argout X."/>
            <person name="Bertrand B."/>
            <person name="de Kochko A."/>
            <person name="Graziosi G."/>
            <person name="Henry R.J."/>
            <person name="Jayarama X."/>
            <person name="Ming R."/>
            <person name="Nagai C."/>
            <person name="Rounsley S."/>
            <person name="Sankoff D."/>
            <person name="Giuliano G."/>
            <person name="Albert V.A."/>
            <person name="Wincker P."/>
            <person name="Lashermes P."/>
        </authorList>
    </citation>
    <scope>NUCLEOTIDE SEQUENCE [LARGE SCALE GENOMIC DNA]</scope>
    <source>
        <strain evidence="4">cv. DH200-94</strain>
    </source>
</reference>
<dbReference type="SUPFAM" id="SSF53098">
    <property type="entry name" value="Ribonuclease H-like"/>
    <property type="match status" value="1"/>
</dbReference>
<dbReference type="PROSITE" id="PS50158">
    <property type="entry name" value="ZF_CCHC"/>
    <property type="match status" value="1"/>
</dbReference>
<dbReference type="PANTHER" id="PTHR47481">
    <property type="match status" value="1"/>
</dbReference>
<proteinExistence type="predicted"/>
<keyword evidence="1" id="KW-0862">Zinc</keyword>
<dbReference type="InterPro" id="IPR054722">
    <property type="entry name" value="PolX-like_BBD"/>
</dbReference>
<accession>A0A068V2Y2</accession>
<dbReference type="PhylomeDB" id="A0A068V2Y2"/>
<dbReference type="Pfam" id="PF14223">
    <property type="entry name" value="Retrotran_gag_2"/>
    <property type="match status" value="1"/>
</dbReference>
<dbReference type="SMART" id="SM00343">
    <property type="entry name" value="ZnF_C2HC"/>
    <property type="match status" value="1"/>
</dbReference>
<organism evidence="3 4">
    <name type="scientific">Coffea canephora</name>
    <name type="common">Robusta coffee</name>
    <dbReference type="NCBI Taxonomy" id="49390"/>
    <lineage>
        <taxon>Eukaryota</taxon>
        <taxon>Viridiplantae</taxon>
        <taxon>Streptophyta</taxon>
        <taxon>Embryophyta</taxon>
        <taxon>Tracheophyta</taxon>
        <taxon>Spermatophyta</taxon>
        <taxon>Magnoliopsida</taxon>
        <taxon>eudicotyledons</taxon>
        <taxon>Gunneridae</taxon>
        <taxon>Pentapetalae</taxon>
        <taxon>asterids</taxon>
        <taxon>lamiids</taxon>
        <taxon>Gentianales</taxon>
        <taxon>Rubiaceae</taxon>
        <taxon>Ixoroideae</taxon>
        <taxon>Gardenieae complex</taxon>
        <taxon>Bertiereae - Coffeeae clade</taxon>
        <taxon>Coffeeae</taxon>
        <taxon>Coffea</taxon>
    </lineage>
</organism>
<keyword evidence="1" id="KW-0863">Zinc-finger</keyword>
<dbReference type="OrthoDB" id="1300516at2759"/>
<dbReference type="Pfam" id="PF22936">
    <property type="entry name" value="Pol_BBD"/>
    <property type="match status" value="1"/>
</dbReference>
<dbReference type="EMBL" id="HG739178">
    <property type="protein sequence ID" value="CDP15021.1"/>
    <property type="molecule type" value="Genomic_DNA"/>
</dbReference>
<dbReference type="Proteomes" id="UP000295252">
    <property type="component" value="Chromosome VI"/>
</dbReference>
<dbReference type="Pfam" id="PF13976">
    <property type="entry name" value="gag_pre-integrs"/>
    <property type="match status" value="1"/>
</dbReference>
<dbReference type="STRING" id="49390.A0A068V2Y2"/>
<dbReference type="SUPFAM" id="SSF57756">
    <property type="entry name" value="Retrovirus zinc finger-like domains"/>
    <property type="match status" value="1"/>
</dbReference>
<evidence type="ECO:0000259" key="2">
    <source>
        <dbReference type="PROSITE" id="PS50158"/>
    </source>
</evidence>
<dbReference type="Gene3D" id="4.10.60.10">
    <property type="entry name" value="Zinc finger, CCHC-type"/>
    <property type="match status" value="1"/>
</dbReference>
<dbReference type="InParanoid" id="A0A068V2Y2"/>
<keyword evidence="4" id="KW-1185">Reference proteome</keyword>
<evidence type="ECO:0000313" key="3">
    <source>
        <dbReference type="EMBL" id="CDP15021.1"/>
    </source>
</evidence>
<gene>
    <name evidence="3" type="ORF">GSCOC_T00042552001</name>
</gene>
<dbReference type="InterPro" id="IPR001878">
    <property type="entry name" value="Znf_CCHC"/>
</dbReference>
<dbReference type="InterPro" id="IPR036875">
    <property type="entry name" value="Znf_CCHC_sf"/>
</dbReference>
<dbReference type="GO" id="GO:0003676">
    <property type="term" value="F:nucleic acid binding"/>
    <property type="evidence" value="ECO:0007669"/>
    <property type="project" value="InterPro"/>
</dbReference>
<dbReference type="InterPro" id="IPR025724">
    <property type="entry name" value="GAG-pre-integrase_dom"/>
</dbReference>
<evidence type="ECO:0000313" key="4">
    <source>
        <dbReference type="Proteomes" id="UP000295252"/>
    </source>
</evidence>
<dbReference type="OMA" id="ANDIWET"/>
<dbReference type="InterPro" id="IPR012337">
    <property type="entry name" value="RNaseH-like_sf"/>
</dbReference>
<evidence type="ECO:0000256" key="1">
    <source>
        <dbReference type="PROSITE-ProRule" id="PRU00047"/>
    </source>
</evidence>
<feature type="domain" description="CCHC-type" evidence="2">
    <location>
        <begin position="240"/>
        <end position="254"/>
    </location>
</feature>
<dbReference type="Gramene" id="CDP15021">
    <property type="protein sequence ID" value="CDP15021"/>
    <property type="gene ID" value="GSCOC_T00042552001"/>
</dbReference>
<dbReference type="GO" id="GO:0008270">
    <property type="term" value="F:zinc ion binding"/>
    <property type="evidence" value="ECO:0007669"/>
    <property type="project" value="UniProtKB-KW"/>
</dbReference>
<sequence>MDSTCRYNGLGMELLNQSNYKIWRSCMESYLVGEDLWDVVSGDKTKPLESIEQNAEAVKKWRSLNGKAEFALKRSISHGLFEHIIKCKSANEIWETLDRLYNKKDVSRLQMLKNELANATQGELSISQFFVKIKNLCSEISLLDPDEPISEARLRRHIVHTPFITSIQGWAQQPSLEELENLLTSQESLAKQMAGIQVSEGEGEVLLAAGKNFKRKEKKFDSSRGRAESSEKDGRKPIICYRCHKPGHIMKNCKVSIQETNVAAAEKDDQSDEDWGKCFVAETKDIDALASINLEDEWIVDSGCGHHLTGDESKFSNFHQYNGRHAIVIADNSIHSVSKEGKVIIYGKDNDQITLNSVFHVPGMKKNLFSVTNAVDSGSFVLFGPKNVKFLKNIRVLDADVIHTGERVKDLYVLSASSSYVEKISCNDNVSVWHARLGHVNMEKLKVMVQKKLVNGLPNLANFNQKEICEGCQFGKSHRLPFHKSIIRSRTPLECIHGDLFGPTRTPSFSGFRFMLILVDDFTRFTWVYFVKQKSDVLSRFQEF</sequence>
<keyword evidence="1" id="KW-0479">Metal-binding</keyword>
<dbReference type="InterPro" id="IPR036397">
    <property type="entry name" value="RNaseH_sf"/>
</dbReference>